<comment type="caution">
    <text evidence="2">The sequence shown here is derived from an EMBL/GenBank/DDBJ whole genome shotgun (WGS) entry which is preliminary data.</text>
</comment>
<evidence type="ECO:0000313" key="2">
    <source>
        <dbReference type="EMBL" id="THD05841.1"/>
    </source>
</evidence>
<dbReference type="RefSeq" id="WP_136259640.1">
    <property type="nucleotide sequence ID" value="NZ_MWIO01000056.1"/>
</dbReference>
<keyword evidence="1" id="KW-0812">Transmembrane</keyword>
<keyword evidence="3" id="KW-1185">Reference proteome</keyword>
<gene>
    <name evidence="2" type="ORF">B1991_15745</name>
</gene>
<keyword evidence="1" id="KW-0472">Membrane</keyword>
<evidence type="ECO:0000313" key="3">
    <source>
        <dbReference type="Proteomes" id="UP000306317"/>
    </source>
</evidence>
<dbReference type="OrthoDB" id="7064394at2"/>
<dbReference type="AlphaFoldDB" id="A0A4V6RR53"/>
<accession>A0A4V6RR53</accession>
<dbReference type="Proteomes" id="UP000306317">
    <property type="component" value="Unassembled WGS sequence"/>
</dbReference>
<dbReference type="EMBL" id="MWIO01000056">
    <property type="protein sequence ID" value="THD05841.1"/>
    <property type="molecule type" value="Genomic_DNA"/>
</dbReference>
<organism evidence="2 3">
    <name type="scientific">Rhodanobacter lindaniclasticus</name>
    <dbReference type="NCBI Taxonomy" id="75310"/>
    <lineage>
        <taxon>Bacteria</taxon>
        <taxon>Pseudomonadati</taxon>
        <taxon>Pseudomonadota</taxon>
        <taxon>Gammaproteobacteria</taxon>
        <taxon>Lysobacterales</taxon>
        <taxon>Rhodanobacteraceae</taxon>
        <taxon>Rhodanobacter</taxon>
    </lineage>
</organism>
<sequence>MDKYSGPDDIYQVLVEESEENWLLGLLAFAVVEEQRIEWVKHHLKTTGVSPAPDDIRTWYESQPESVLVRARAEAENALKSYGAEAVEEFDDAYRKEIAQGIVVAEIQKLGRWLPQFGMNVAGGVVSSIVFAAILVVLALFVLKNPSTNDIATKLNSQMGAQNGQVGSNK</sequence>
<name>A0A4V6RR53_9GAMM</name>
<protein>
    <submittedName>
        <fullName evidence="2">Uncharacterized protein</fullName>
    </submittedName>
</protein>
<keyword evidence="1" id="KW-1133">Transmembrane helix</keyword>
<reference evidence="2 3" key="1">
    <citation type="submission" date="2017-02" db="EMBL/GenBank/DDBJ databases">
        <title>Whole genome sequencing of Rhodanobacter lindaniclasticus DSM 17932.</title>
        <authorList>
            <person name="Kumar S."/>
            <person name="Patil P."/>
            <person name="Patil P.B."/>
        </authorList>
    </citation>
    <scope>NUCLEOTIDE SEQUENCE [LARGE SCALE GENOMIC DNA]</scope>
    <source>
        <strain evidence="2 3">DSM 17932</strain>
    </source>
</reference>
<feature type="transmembrane region" description="Helical" evidence="1">
    <location>
        <begin position="117"/>
        <end position="143"/>
    </location>
</feature>
<evidence type="ECO:0000256" key="1">
    <source>
        <dbReference type="SAM" id="Phobius"/>
    </source>
</evidence>
<proteinExistence type="predicted"/>